<evidence type="ECO:0000313" key="5">
    <source>
        <dbReference type="Proteomes" id="UP001620520"/>
    </source>
</evidence>
<dbReference type="CDD" id="cd02440">
    <property type="entry name" value="AdoMet_MTases"/>
    <property type="match status" value="1"/>
</dbReference>
<dbReference type="InterPro" id="IPR046977">
    <property type="entry name" value="RsmC/RlmG"/>
</dbReference>
<dbReference type="EMBL" id="JBIYEW010000003">
    <property type="protein sequence ID" value="MFK4639736.1"/>
    <property type="molecule type" value="Genomic_DNA"/>
</dbReference>
<comment type="caution">
    <text evidence="4">The sequence shown here is derived from an EMBL/GenBank/DDBJ whole genome shotgun (WGS) entry which is preliminary data.</text>
</comment>
<accession>A0ABW8N834</accession>
<dbReference type="InterPro" id="IPR029063">
    <property type="entry name" value="SAM-dependent_MTases_sf"/>
</dbReference>
<dbReference type="PANTHER" id="PTHR47816">
    <property type="entry name" value="RIBOSOMAL RNA SMALL SUBUNIT METHYLTRANSFERASE C"/>
    <property type="match status" value="1"/>
</dbReference>
<name>A0ABW8N834_9MICC</name>
<keyword evidence="5" id="KW-1185">Reference proteome</keyword>
<evidence type="ECO:0000313" key="4">
    <source>
        <dbReference type="EMBL" id="MFK4639736.1"/>
    </source>
</evidence>
<evidence type="ECO:0000259" key="3">
    <source>
        <dbReference type="Pfam" id="PF05175"/>
    </source>
</evidence>
<dbReference type="InterPro" id="IPR007848">
    <property type="entry name" value="Small_mtfrase_dom"/>
</dbReference>
<dbReference type="Pfam" id="PF05175">
    <property type="entry name" value="MTS"/>
    <property type="match status" value="1"/>
</dbReference>
<dbReference type="GO" id="GO:0052914">
    <property type="term" value="F:16S rRNA (guanine(1207)-N(2))-methyltransferase activity"/>
    <property type="evidence" value="ECO:0007669"/>
    <property type="project" value="UniProtKB-EC"/>
</dbReference>
<sequence length="277" mass="29451">MPVGPAGRKGHQPGMVPSLACVAGGAVERLGTRRGPANYSKIRNMTTTLSAVSNEPGTRAVSQGANSQLIWQIMESAHYFTAQPAGPFTRKPLTVELAGATRHLQTSSGIFSPDGVDKGTAILLSDVPPPAPQGNLLDIGCGWGPIALTLGLMAPHARVYAVDVNERCVTLTNENAAALGLANVTASLPHEVDPAVEFDTIWSNPPIRIGKDELHSLLLNWLPRLAPGGNAWLVVQKNLGSDSLQRWLAAELDASFSVSRESTSKSFRIIRVRKASR</sequence>
<dbReference type="EC" id="2.1.1.172" evidence="4"/>
<dbReference type="SUPFAM" id="SSF53335">
    <property type="entry name" value="S-adenosyl-L-methionine-dependent methyltransferases"/>
    <property type="match status" value="1"/>
</dbReference>
<evidence type="ECO:0000256" key="2">
    <source>
        <dbReference type="ARBA" id="ARBA00022679"/>
    </source>
</evidence>
<dbReference type="Gene3D" id="3.40.50.150">
    <property type="entry name" value="Vaccinia Virus protein VP39"/>
    <property type="match status" value="1"/>
</dbReference>
<proteinExistence type="predicted"/>
<dbReference type="PANTHER" id="PTHR47816:SF4">
    <property type="entry name" value="RIBOSOMAL RNA SMALL SUBUNIT METHYLTRANSFERASE C"/>
    <property type="match status" value="1"/>
</dbReference>
<dbReference type="Proteomes" id="UP001620520">
    <property type="component" value="Unassembled WGS sequence"/>
</dbReference>
<feature type="domain" description="Methyltransferase small" evidence="3">
    <location>
        <begin position="104"/>
        <end position="257"/>
    </location>
</feature>
<gene>
    <name evidence="4" type="ORF">ABIA52_002625</name>
</gene>
<protein>
    <submittedName>
        <fullName evidence="4">16S rRNA (Guanine1207-N2)-methyltransferase</fullName>
        <ecNumber evidence="4">2.1.1.172</ecNumber>
    </submittedName>
</protein>
<keyword evidence="1 4" id="KW-0489">Methyltransferase</keyword>
<evidence type="ECO:0000256" key="1">
    <source>
        <dbReference type="ARBA" id="ARBA00022603"/>
    </source>
</evidence>
<keyword evidence="2 4" id="KW-0808">Transferase</keyword>
<reference evidence="4 5" key="1">
    <citation type="submission" date="2024-10" db="EMBL/GenBank/DDBJ databases">
        <title>Novel secondary metabolite-producing bacteria for plant disease control.</title>
        <authorList>
            <person name="Chevrette M."/>
        </authorList>
    </citation>
    <scope>NUCLEOTIDE SEQUENCE [LARGE SCALE GENOMIC DNA]</scope>
    <source>
        <strain evidence="4 5">J30 TE3557</strain>
    </source>
</reference>
<organism evidence="4 5">
    <name type="scientific">Paenarthrobacter histidinolovorans</name>
    <dbReference type="NCBI Taxonomy" id="43664"/>
    <lineage>
        <taxon>Bacteria</taxon>
        <taxon>Bacillati</taxon>
        <taxon>Actinomycetota</taxon>
        <taxon>Actinomycetes</taxon>
        <taxon>Micrococcales</taxon>
        <taxon>Micrococcaceae</taxon>
        <taxon>Paenarthrobacter</taxon>
    </lineage>
</organism>